<evidence type="ECO:0000256" key="1">
    <source>
        <dbReference type="ARBA" id="ARBA00022603"/>
    </source>
</evidence>
<sequence length="155" mass="17335">MRLRLLAVGRRPPRWVREGMESFAERLPGYLRFELVEIAPGEARRGGDVARARLQEAERLRAAAGEACVVALDERGDAWNTDQLARRLRGWLQEGRDTAFLVGGADGLDPSCLAAAEHAWSLSALTLPHMLVRVIVAEQLYRAWTLLEGHPYHRG</sequence>
<dbReference type="NCBIfam" id="NF000986">
    <property type="entry name" value="PRK00103.1-4"/>
    <property type="match status" value="1"/>
</dbReference>
<dbReference type="Proteomes" id="UP000245474">
    <property type="component" value="Unassembled WGS sequence"/>
</dbReference>
<evidence type="ECO:0000256" key="4">
    <source>
        <dbReference type="ARBA" id="ARBA00038303"/>
    </source>
</evidence>
<dbReference type="NCBIfam" id="TIGR00246">
    <property type="entry name" value="tRNA_RlmH_YbeA"/>
    <property type="match status" value="1"/>
</dbReference>
<gene>
    <name evidence="5" type="primary">rlmH</name>
    <name evidence="7" type="ORF">DEM34_03040</name>
    <name evidence="6" type="ORF">DEM34_06255</name>
</gene>
<keyword evidence="5" id="KW-0698">rRNA processing</keyword>
<comment type="similarity">
    <text evidence="4 5">Belongs to the RNA methyltransferase RlmH family.</text>
</comment>
<proteinExistence type="inferred from homology"/>
<comment type="caution">
    <text evidence="6">The sequence shown here is derived from an EMBL/GenBank/DDBJ whole genome shotgun (WGS) entry which is preliminary data.</text>
</comment>
<protein>
    <recommendedName>
        <fullName evidence="5">Ribosomal RNA large subunit methyltransferase H</fullName>
        <ecNumber evidence="5">2.1.1.177</ecNumber>
    </recommendedName>
    <alternativeName>
        <fullName evidence="5">23S rRNA (pseudouridine1915-N3)-methyltransferase</fullName>
    </alternativeName>
    <alternativeName>
        <fullName evidence="5">23S rRNA m3Psi1915 methyltransferase</fullName>
    </alternativeName>
    <alternativeName>
        <fullName evidence="5">rRNA (pseudouridine-N3-)-methyltransferase RlmH</fullName>
    </alternativeName>
</protein>
<evidence type="ECO:0000313" key="8">
    <source>
        <dbReference type="Proteomes" id="UP000245474"/>
    </source>
</evidence>
<keyword evidence="1 5" id="KW-0489">Methyltransferase</keyword>
<comment type="subcellular location">
    <subcellularLocation>
        <location evidence="5">Cytoplasm</location>
    </subcellularLocation>
</comment>
<dbReference type="PANTHER" id="PTHR33603">
    <property type="entry name" value="METHYLTRANSFERASE"/>
    <property type="match status" value="1"/>
</dbReference>
<organism evidence="6 8">
    <name type="scientific">Sediminicurvatus halobius</name>
    <dbReference type="NCBI Taxonomy" id="2182432"/>
    <lineage>
        <taxon>Bacteria</taxon>
        <taxon>Pseudomonadati</taxon>
        <taxon>Pseudomonadota</taxon>
        <taxon>Gammaproteobacteria</taxon>
        <taxon>Chromatiales</taxon>
        <taxon>Ectothiorhodospiraceae</taxon>
        <taxon>Sediminicurvatus</taxon>
    </lineage>
</organism>
<evidence type="ECO:0000256" key="3">
    <source>
        <dbReference type="ARBA" id="ARBA00022691"/>
    </source>
</evidence>
<dbReference type="SUPFAM" id="SSF75217">
    <property type="entry name" value="alpha/beta knot"/>
    <property type="match status" value="1"/>
</dbReference>
<evidence type="ECO:0000313" key="6">
    <source>
        <dbReference type="EMBL" id="PWG64101.1"/>
    </source>
</evidence>
<dbReference type="OrthoDB" id="9806643at2"/>
<keyword evidence="2 5" id="KW-0808">Transferase</keyword>
<comment type="catalytic activity">
    <reaction evidence="5">
        <text>pseudouridine(1915) in 23S rRNA + S-adenosyl-L-methionine = N(3)-methylpseudouridine(1915) in 23S rRNA + S-adenosyl-L-homocysteine + H(+)</text>
        <dbReference type="Rhea" id="RHEA:42752"/>
        <dbReference type="Rhea" id="RHEA-COMP:10221"/>
        <dbReference type="Rhea" id="RHEA-COMP:10222"/>
        <dbReference type="ChEBI" id="CHEBI:15378"/>
        <dbReference type="ChEBI" id="CHEBI:57856"/>
        <dbReference type="ChEBI" id="CHEBI:59789"/>
        <dbReference type="ChEBI" id="CHEBI:65314"/>
        <dbReference type="ChEBI" id="CHEBI:74486"/>
        <dbReference type="EC" id="2.1.1.177"/>
    </reaction>
</comment>
<dbReference type="GO" id="GO:0070038">
    <property type="term" value="F:rRNA (pseudouridine-N3-)-methyltransferase activity"/>
    <property type="evidence" value="ECO:0007669"/>
    <property type="project" value="UniProtKB-UniRule"/>
</dbReference>
<feature type="binding site" evidence="5">
    <location>
        <position position="103"/>
    </location>
    <ligand>
        <name>S-adenosyl-L-methionine</name>
        <dbReference type="ChEBI" id="CHEBI:59789"/>
    </ligand>
</feature>
<evidence type="ECO:0000313" key="7">
    <source>
        <dbReference type="EMBL" id="PWG65262.1"/>
    </source>
</evidence>
<keyword evidence="8" id="KW-1185">Reference proteome</keyword>
<comment type="function">
    <text evidence="5">Specifically methylates the pseudouridine at position 1915 (m3Psi1915) in 23S rRNA.</text>
</comment>
<evidence type="ECO:0000256" key="2">
    <source>
        <dbReference type="ARBA" id="ARBA00022679"/>
    </source>
</evidence>
<accession>A0A2U2N4E6</accession>
<dbReference type="CDD" id="cd18081">
    <property type="entry name" value="RlmH-like"/>
    <property type="match status" value="1"/>
</dbReference>
<dbReference type="InterPro" id="IPR029028">
    <property type="entry name" value="Alpha/beta_knot_MTases"/>
</dbReference>
<keyword evidence="5" id="KW-0963">Cytoplasm</keyword>
<dbReference type="AlphaFoldDB" id="A0A2U2N4E6"/>
<dbReference type="GO" id="GO:0005737">
    <property type="term" value="C:cytoplasm"/>
    <property type="evidence" value="ECO:0007669"/>
    <property type="project" value="UniProtKB-SubCell"/>
</dbReference>
<name>A0A2U2N4E6_9GAMM</name>
<dbReference type="InterPro" id="IPR003742">
    <property type="entry name" value="RlmH-like"/>
</dbReference>
<dbReference type="EC" id="2.1.1.177" evidence="5"/>
<keyword evidence="3 5" id="KW-0949">S-adenosyl-L-methionine</keyword>
<evidence type="ECO:0000256" key="5">
    <source>
        <dbReference type="HAMAP-Rule" id="MF_00658"/>
    </source>
</evidence>
<dbReference type="RefSeq" id="WP_109676120.1">
    <property type="nucleotide sequence ID" value="NZ_CP086615.1"/>
</dbReference>
<dbReference type="PIRSF" id="PIRSF004505">
    <property type="entry name" value="MT_bac"/>
    <property type="match status" value="1"/>
</dbReference>
<comment type="subunit">
    <text evidence="5">Homodimer.</text>
</comment>
<feature type="binding site" evidence="5">
    <location>
        <position position="72"/>
    </location>
    <ligand>
        <name>S-adenosyl-L-methionine</name>
        <dbReference type="ChEBI" id="CHEBI:59789"/>
    </ligand>
</feature>
<dbReference type="PANTHER" id="PTHR33603:SF1">
    <property type="entry name" value="RIBOSOMAL RNA LARGE SUBUNIT METHYLTRANSFERASE H"/>
    <property type="match status" value="1"/>
</dbReference>
<dbReference type="Gene3D" id="3.40.1280.10">
    <property type="match status" value="1"/>
</dbReference>
<dbReference type="Pfam" id="PF02590">
    <property type="entry name" value="SPOUT_MTase"/>
    <property type="match status" value="1"/>
</dbReference>
<dbReference type="InterPro" id="IPR029026">
    <property type="entry name" value="tRNA_m1G_MTases_N"/>
</dbReference>
<reference evidence="6 8" key="1">
    <citation type="submission" date="2018-05" db="EMBL/GenBank/DDBJ databases">
        <title>Spiribacter halobius sp. nov., a moderately halophilic bacterium isolated from marine solar saltern.</title>
        <authorList>
            <person name="Zheng W.-S."/>
            <person name="Lu D.-C."/>
            <person name="Du Z.-J."/>
        </authorList>
    </citation>
    <scope>NUCLEOTIDE SEQUENCE [LARGE SCALE GENOMIC DNA]</scope>
    <source>
        <strain evidence="6 8">E85</strain>
    </source>
</reference>
<feature type="binding site" evidence="5">
    <location>
        <begin position="122"/>
        <end position="127"/>
    </location>
    <ligand>
        <name>S-adenosyl-L-methionine</name>
        <dbReference type="ChEBI" id="CHEBI:59789"/>
    </ligand>
</feature>
<dbReference type="HAMAP" id="MF_00658">
    <property type="entry name" value="23SrRNA_methyltr_H"/>
    <property type="match status" value="1"/>
</dbReference>
<dbReference type="EMBL" id="QFFI01000003">
    <property type="protein sequence ID" value="PWG65262.1"/>
    <property type="molecule type" value="Genomic_DNA"/>
</dbReference>
<dbReference type="EMBL" id="QFFI01000007">
    <property type="protein sequence ID" value="PWG64101.1"/>
    <property type="molecule type" value="Genomic_DNA"/>
</dbReference>